<comment type="caution">
    <text evidence="1">The sequence shown here is derived from an EMBL/GenBank/DDBJ whole genome shotgun (WGS) entry which is preliminary data.</text>
</comment>
<organism evidence="1 2">
    <name type="scientific">Smallanthus sonchifolius</name>
    <dbReference type="NCBI Taxonomy" id="185202"/>
    <lineage>
        <taxon>Eukaryota</taxon>
        <taxon>Viridiplantae</taxon>
        <taxon>Streptophyta</taxon>
        <taxon>Embryophyta</taxon>
        <taxon>Tracheophyta</taxon>
        <taxon>Spermatophyta</taxon>
        <taxon>Magnoliopsida</taxon>
        <taxon>eudicotyledons</taxon>
        <taxon>Gunneridae</taxon>
        <taxon>Pentapetalae</taxon>
        <taxon>asterids</taxon>
        <taxon>campanulids</taxon>
        <taxon>Asterales</taxon>
        <taxon>Asteraceae</taxon>
        <taxon>Asteroideae</taxon>
        <taxon>Heliantheae alliance</taxon>
        <taxon>Millerieae</taxon>
        <taxon>Smallanthus</taxon>
    </lineage>
</organism>
<reference evidence="1 2" key="2">
    <citation type="journal article" date="2022" name="Mol. Ecol. Resour.">
        <title>The genomes of chicory, endive, great burdock and yacon provide insights into Asteraceae paleo-polyploidization history and plant inulin production.</title>
        <authorList>
            <person name="Fan W."/>
            <person name="Wang S."/>
            <person name="Wang H."/>
            <person name="Wang A."/>
            <person name="Jiang F."/>
            <person name="Liu H."/>
            <person name="Zhao H."/>
            <person name="Xu D."/>
            <person name="Zhang Y."/>
        </authorList>
    </citation>
    <scope>NUCLEOTIDE SEQUENCE [LARGE SCALE GENOMIC DNA]</scope>
    <source>
        <strain evidence="2">cv. Yunnan</strain>
        <tissue evidence="1">Leaves</tissue>
    </source>
</reference>
<evidence type="ECO:0000313" key="1">
    <source>
        <dbReference type="EMBL" id="KAI3802258.1"/>
    </source>
</evidence>
<keyword evidence="2" id="KW-1185">Reference proteome</keyword>
<accession>A0ACB9I3F8</accession>
<dbReference type="EMBL" id="CM042027">
    <property type="protein sequence ID" value="KAI3802258.1"/>
    <property type="molecule type" value="Genomic_DNA"/>
</dbReference>
<dbReference type="Proteomes" id="UP001056120">
    <property type="component" value="Linkage Group LG10"/>
</dbReference>
<evidence type="ECO:0000313" key="2">
    <source>
        <dbReference type="Proteomes" id="UP001056120"/>
    </source>
</evidence>
<proteinExistence type="predicted"/>
<sequence length="170" mass="18224">MLNSTSLAHGSFKCAVEHVDSVGKMIREDGFGNGSKQDFMMEPLNLSSYFEANQKLESFQWGVLGASGSDVAKPDGDGCIGGVVRREARSVLQMKADEGSGPPMASFSSGVKPSEEASAIATFHLYMDQDDEIQNKIRFSASAGVADSSEFEVAVQKDISHIQMLCSDTD</sequence>
<protein>
    <submittedName>
        <fullName evidence="1">Uncharacterized protein</fullName>
    </submittedName>
</protein>
<reference evidence="2" key="1">
    <citation type="journal article" date="2022" name="Mol. Ecol. Resour.">
        <title>The genomes of chicory, endive, great burdock and yacon provide insights into Asteraceae palaeo-polyploidization history and plant inulin production.</title>
        <authorList>
            <person name="Fan W."/>
            <person name="Wang S."/>
            <person name="Wang H."/>
            <person name="Wang A."/>
            <person name="Jiang F."/>
            <person name="Liu H."/>
            <person name="Zhao H."/>
            <person name="Xu D."/>
            <person name="Zhang Y."/>
        </authorList>
    </citation>
    <scope>NUCLEOTIDE SEQUENCE [LARGE SCALE GENOMIC DNA]</scope>
    <source>
        <strain evidence="2">cv. Yunnan</strain>
    </source>
</reference>
<gene>
    <name evidence="1" type="ORF">L1987_30388</name>
</gene>
<name>A0ACB9I3F8_9ASTR</name>